<dbReference type="AlphaFoldDB" id="A0A369JXD0"/>
<dbReference type="Proteomes" id="UP000076154">
    <property type="component" value="Unassembled WGS sequence"/>
</dbReference>
<evidence type="ECO:0000313" key="1">
    <source>
        <dbReference type="EMBL" id="RDB26989.1"/>
    </source>
</evidence>
<name>A0A369JXD0_HYPMA</name>
<feature type="non-terminal residue" evidence="1">
    <location>
        <position position="1"/>
    </location>
</feature>
<organism evidence="1 2">
    <name type="scientific">Hypsizygus marmoreus</name>
    <name type="common">White beech mushroom</name>
    <name type="synonym">Agaricus marmoreus</name>
    <dbReference type="NCBI Taxonomy" id="39966"/>
    <lineage>
        <taxon>Eukaryota</taxon>
        <taxon>Fungi</taxon>
        <taxon>Dikarya</taxon>
        <taxon>Basidiomycota</taxon>
        <taxon>Agaricomycotina</taxon>
        <taxon>Agaricomycetes</taxon>
        <taxon>Agaricomycetidae</taxon>
        <taxon>Agaricales</taxon>
        <taxon>Tricholomatineae</taxon>
        <taxon>Lyophyllaceae</taxon>
        <taxon>Hypsizygus</taxon>
    </lineage>
</organism>
<gene>
    <name evidence="1" type="ORF">Hypma_005134</name>
</gene>
<dbReference type="InParanoid" id="A0A369JXD0"/>
<accession>A0A369JXD0</accession>
<dbReference type="EMBL" id="LUEZ02000021">
    <property type="protein sequence ID" value="RDB26989.1"/>
    <property type="molecule type" value="Genomic_DNA"/>
</dbReference>
<sequence length="74" mass="8647">YAKIWEHLSNGITSLRFSDVPDVTFVLAEKLFLELNTSRMRPAHHIPDFDGFRSPSDNRLKWQSLIMDCWIAVL</sequence>
<reference evidence="1" key="1">
    <citation type="submission" date="2018-04" db="EMBL/GenBank/DDBJ databases">
        <title>Whole genome sequencing of Hypsizygus marmoreus.</title>
        <authorList>
            <person name="Choi I.-G."/>
            <person name="Min B."/>
            <person name="Kim J.-G."/>
            <person name="Kim S."/>
            <person name="Oh Y.-L."/>
            <person name="Kong W.-S."/>
            <person name="Park H."/>
            <person name="Jeong J."/>
            <person name="Song E.-S."/>
        </authorList>
    </citation>
    <scope>NUCLEOTIDE SEQUENCE [LARGE SCALE GENOMIC DNA]</scope>
    <source>
        <strain evidence="1">51987-8</strain>
    </source>
</reference>
<evidence type="ECO:0000313" key="2">
    <source>
        <dbReference type="Proteomes" id="UP000076154"/>
    </source>
</evidence>
<proteinExistence type="predicted"/>
<comment type="caution">
    <text evidence="1">The sequence shown here is derived from an EMBL/GenBank/DDBJ whole genome shotgun (WGS) entry which is preliminary data.</text>
</comment>
<keyword evidence="2" id="KW-1185">Reference proteome</keyword>
<protein>
    <submittedName>
        <fullName evidence="1">Uncharacterized protein</fullName>
    </submittedName>
</protein>